<dbReference type="Pfam" id="PF01936">
    <property type="entry name" value="NYN"/>
    <property type="match status" value="1"/>
</dbReference>
<dbReference type="Gene3D" id="3.40.50.1010">
    <property type="entry name" value="5'-nuclease"/>
    <property type="match status" value="1"/>
</dbReference>
<dbReference type="CDD" id="cd18722">
    <property type="entry name" value="PIN_NicB-like"/>
    <property type="match status" value="1"/>
</dbReference>
<feature type="domain" description="NYN" evidence="1">
    <location>
        <begin position="33"/>
        <end position="200"/>
    </location>
</feature>
<proteinExistence type="predicted"/>
<evidence type="ECO:0000259" key="1">
    <source>
        <dbReference type="Pfam" id="PF01936"/>
    </source>
</evidence>
<evidence type="ECO:0000313" key="3">
    <source>
        <dbReference type="EMBL" id="VFK45986.1"/>
    </source>
</evidence>
<organism evidence="3">
    <name type="scientific">Candidatus Kentrum sp. SD</name>
    <dbReference type="NCBI Taxonomy" id="2126332"/>
    <lineage>
        <taxon>Bacteria</taxon>
        <taxon>Pseudomonadati</taxon>
        <taxon>Pseudomonadota</taxon>
        <taxon>Gammaproteobacteria</taxon>
        <taxon>Candidatus Kentrum</taxon>
    </lineage>
</organism>
<dbReference type="GO" id="GO:0004540">
    <property type="term" value="F:RNA nuclease activity"/>
    <property type="evidence" value="ECO:0007669"/>
    <property type="project" value="InterPro"/>
</dbReference>
<dbReference type="AlphaFoldDB" id="A0A450YWT7"/>
<reference evidence="3" key="1">
    <citation type="submission" date="2019-02" db="EMBL/GenBank/DDBJ databases">
        <authorList>
            <person name="Gruber-Vodicka R. H."/>
            <person name="Seah K. B. B."/>
        </authorList>
    </citation>
    <scope>NUCLEOTIDE SEQUENCE</scope>
    <source>
        <strain evidence="3">BECK_S1320</strain>
        <strain evidence="2">BECK_S1321</strain>
    </source>
</reference>
<evidence type="ECO:0000313" key="2">
    <source>
        <dbReference type="EMBL" id="VFK40329.1"/>
    </source>
</evidence>
<name>A0A450YWT7_9GAMM</name>
<sequence length="240" mass="27742">MKALVGCEEYIKFGEGMSKKVQRSPQRANRIQKAMVYIDGYNLYYGLRAAYGGRYKWLDLQALALGFLKPDMELAGVKYFTAITKDTSDSHRRQAIYLKALEVYCDRLEIIHGRFLSKTKRCRACGARYPFFEEKKTDVNIACHILNDAHRDRFDCCYVVSGDSDLVPPLEMIRQYHPDRKTIVAHPPKRKSEELCRIANGWFSVGEQKLKHSQLPDSIQTKNGRRITRPDEWISPVSKT</sequence>
<accession>A0A450YWT7</accession>
<gene>
    <name evidence="3" type="ORF">BECKSD772E_GA0070983_106514</name>
    <name evidence="2" type="ORF">BECKSD772F_GA0070984_105814</name>
</gene>
<dbReference type="InterPro" id="IPR021139">
    <property type="entry name" value="NYN"/>
</dbReference>
<dbReference type="EMBL" id="CAADFU010000065">
    <property type="protein sequence ID" value="VFK45986.1"/>
    <property type="molecule type" value="Genomic_DNA"/>
</dbReference>
<dbReference type="EMBL" id="CAADFR010000058">
    <property type="protein sequence ID" value="VFK40329.1"/>
    <property type="molecule type" value="Genomic_DNA"/>
</dbReference>
<protein>
    <submittedName>
        <fullName evidence="3">Uncharacterized conserved protein, LabA/DUF88 family</fullName>
    </submittedName>
</protein>